<name>A0A2U8WAI3_9HYPH</name>
<accession>A0A2U8WAI3</accession>
<evidence type="ECO:0008006" key="3">
    <source>
        <dbReference type="Google" id="ProtNLM"/>
    </source>
</evidence>
<organism evidence="1 2">
    <name type="scientific">Methylobacterium durans</name>
    <dbReference type="NCBI Taxonomy" id="2202825"/>
    <lineage>
        <taxon>Bacteria</taxon>
        <taxon>Pseudomonadati</taxon>
        <taxon>Pseudomonadota</taxon>
        <taxon>Alphaproteobacteria</taxon>
        <taxon>Hyphomicrobiales</taxon>
        <taxon>Methylobacteriaceae</taxon>
        <taxon>Methylobacterium</taxon>
    </lineage>
</organism>
<reference evidence="2" key="1">
    <citation type="submission" date="2018-05" db="EMBL/GenBank/DDBJ databases">
        <title>Complete Genome Sequence of Methylobacterium sp. 17SD2-17.</title>
        <authorList>
            <person name="Srinivasan S."/>
        </authorList>
    </citation>
    <scope>NUCLEOTIDE SEQUENCE [LARGE SCALE GENOMIC DNA]</scope>
    <source>
        <strain evidence="2">17SD2-17</strain>
    </source>
</reference>
<dbReference type="Pfam" id="PF13148">
    <property type="entry name" value="DUF3987"/>
    <property type="match status" value="1"/>
</dbReference>
<dbReference type="KEGG" id="mets:DK389_24955"/>
<dbReference type="EMBL" id="CP029550">
    <property type="protein sequence ID" value="AWN43147.1"/>
    <property type="molecule type" value="Genomic_DNA"/>
</dbReference>
<evidence type="ECO:0000313" key="1">
    <source>
        <dbReference type="EMBL" id="AWN43147.1"/>
    </source>
</evidence>
<dbReference type="InterPro" id="IPR025048">
    <property type="entry name" value="DUF3987"/>
</dbReference>
<dbReference type="RefSeq" id="WP_109893672.1">
    <property type="nucleotide sequence ID" value="NZ_CP029550.1"/>
</dbReference>
<gene>
    <name evidence="1" type="ORF">DK389_24955</name>
</gene>
<keyword evidence="2" id="KW-1185">Reference proteome</keyword>
<sequence length="575" mass="62270">MNTAALANLQAWVPTIFGAAARFQPGTGAFRVSSKALGRNLQEDLSIAPNGIRDWGVGDMGDARHGARTPIDLVMAFGFEREPKDAAFWLCQQMGKDPASFGYVDRDAIGADIAAGLLARQVVEAPNGELVDAETGEFVTPTMPEVAVGQDYPDEALRVDGLVGEIADWIMATSMFPCRLFATAAALSAVGVAVGRQVYTGVPRTGTALYWLAIAPTGGGKDRPQEAIKQMFAAAGLQHLVKPSVSSSAKLGLSLLERPVQVQVIDEVGKVLRKFVSRHASSQEMALLDDYCSVWGKNLGSFEPEGVTVRADTSIKRPSLTFFGATTPTNFYSQLRSAQVAGGFLNRFLVLQRHKRVEESTDLVPEDEVPPTIVEALRALRTWQDGRTLSHAPSSMADDAENPPAPFIVPIAPDAETLLGEARVRARAMIVASDDDSVLEVYARSAEMVKRLSLVLACGRHWRDMSACRIEASDVGWASSLVDWCMASFVDGLRNHMSENEHQANAKMVLALIRTAKGRRITRSDLYRKVDGRLQVRDLIGILSGLAEAGKIEVLEEKPPEGSKGGRPKTIYVLR</sequence>
<evidence type="ECO:0000313" key="2">
    <source>
        <dbReference type="Proteomes" id="UP000245926"/>
    </source>
</evidence>
<dbReference type="Proteomes" id="UP000245926">
    <property type="component" value="Chromosome"/>
</dbReference>
<proteinExistence type="predicted"/>
<dbReference type="AlphaFoldDB" id="A0A2U8WAI3"/>
<dbReference type="OrthoDB" id="123525at2"/>
<protein>
    <recommendedName>
        <fullName evidence="3">DUF3987 domain-containing protein</fullName>
    </recommendedName>
</protein>